<evidence type="ECO:0000256" key="1">
    <source>
        <dbReference type="SAM" id="MobiDB-lite"/>
    </source>
</evidence>
<name>A0A846WQG6_9ACTN</name>
<dbReference type="RefSeq" id="WP_006371219.1">
    <property type="nucleotide sequence ID" value="NZ_CP116236.1"/>
</dbReference>
<comment type="caution">
    <text evidence="3">The sequence shown here is derived from an EMBL/GenBank/DDBJ whole genome shotgun (WGS) entry which is preliminary data.</text>
</comment>
<evidence type="ECO:0000313" key="4">
    <source>
        <dbReference type="Proteomes" id="UP000563898"/>
    </source>
</evidence>
<feature type="region of interest" description="Disordered" evidence="1">
    <location>
        <begin position="23"/>
        <end position="53"/>
    </location>
</feature>
<dbReference type="InterPro" id="IPR011991">
    <property type="entry name" value="ArsR-like_HTH"/>
</dbReference>
<dbReference type="AlphaFoldDB" id="A0A846WQG6"/>
<sequence>MSDDLESVVQALAERVDRLEALVDERRGPDVGGTDSTTGAGTTASVGSPPTSDEALHENTVYYQGSVDLAGSIRWQIGYDAPAILDLPAATTAEVFAAMGHPSRLEILRILLRRNASVTELQAAGDFGTSGQLYHHLKILTAASLVVKAGRNEYGIAATHVVPILVALLSAGDISGVL</sequence>
<dbReference type="InterPro" id="IPR036390">
    <property type="entry name" value="WH_DNA-bd_sf"/>
</dbReference>
<gene>
    <name evidence="3" type="ORF">HGA05_13295</name>
</gene>
<reference evidence="3 4" key="1">
    <citation type="submission" date="2020-04" db="EMBL/GenBank/DDBJ databases">
        <title>MicrobeNet Type strains.</title>
        <authorList>
            <person name="Nicholson A.C."/>
        </authorList>
    </citation>
    <scope>NUCLEOTIDE SEQUENCE [LARGE SCALE GENOMIC DNA]</scope>
    <source>
        <strain evidence="3 4">ATCC BAA-14</strain>
    </source>
</reference>
<dbReference type="InterPro" id="IPR036388">
    <property type="entry name" value="WH-like_DNA-bd_sf"/>
</dbReference>
<accession>A0A846WQG6</accession>
<protein>
    <submittedName>
        <fullName evidence="3">Winged helix-turn-helix transcriptional regulator</fullName>
    </submittedName>
</protein>
<feature type="domain" description="HTH arsR-type" evidence="2">
    <location>
        <begin position="94"/>
        <end position="170"/>
    </location>
</feature>
<dbReference type="SUPFAM" id="SSF46785">
    <property type="entry name" value="Winged helix' DNA-binding domain"/>
    <property type="match status" value="1"/>
</dbReference>
<dbReference type="Pfam" id="PF12840">
    <property type="entry name" value="HTH_20"/>
    <property type="match status" value="1"/>
</dbReference>
<dbReference type="EMBL" id="JAAXPC010000007">
    <property type="protein sequence ID" value="NKY02551.1"/>
    <property type="molecule type" value="Genomic_DNA"/>
</dbReference>
<dbReference type="InterPro" id="IPR001845">
    <property type="entry name" value="HTH_ArsR_DNA-bd_dom"/>
</dbReference>
<dbReference type="CDD" id="cd00090">
    <property type="entry name" value="HTH_ARSR"/>
    <property type="match status" value="1"/>
</dbReference>
<evidence type="ECO:0000259" key="2">
    <source>
        <dbReference type="SMART" id="SM00418"/>
    </source>
</evidence>
<dbReference type="SMART" id="SM00418">
    <property type="entry name" value="HTH_ARSR"/>
    <property type="match status" value="1"/>
</dbReference>
<dbReference type="Gene3D" id="1.10.10.10">
    <property type="entry name" value="Winged helix-like DNA-binding domain superfamily/Winged helix DNA-binding domain"/>
    <property type="match status" value="1"/>
</dbReference>
<dbReference type="GO" id="GO:0003700">
    <property type="term" value="F:DNA-binding transcription factor activity"/>
    <property type="evidence" value="ECO:0007669"/>
    <property type="project" value="InterPro"/>
</dbReference>
<organism evidence="3 4">
    <name type="scientific">Gordonia polyisoprenivorans</name>
    <dbReference type="NCBI Taxonomy" id="84595"/>
    <lineage>
        <taxon>Bacteria</taxon>
        <taxon>Bacillati</taxon>
        <taxon>Actinomycetota</taxon>
        <taxon>Actinomycetes</taxon>
        <taxon>Mycobacteriales</taxon>
        <taxon>Gordoniaceae</taxon>
        <taxon>Gordonia</taxon>
    </lineage>
</organism>
<proteinExistence type="predicted"/>
<dbReference type="Proteomes" id="UP000563898">
    <property type="component" value="Unassembled WGS sequence"/>
</dbReference>
<feature type="compositionally biased region" description="Low complexity" evidence="1">
    <location>
        <begin position="32"/>
        <end position="47"/>
    </location>
</feature>
<evidence type="ECO:0000313" key="3">
    <source>
        <dbReference type="EMBL" id="NKY02551.1"/>
    </source>
</evidence>